<organism evidence="1">
    <name type="scientific">termite gut metagenome</name>
    <dbReference type="NCBI Taxonomy" id="433724"/>
    <lineage>
        <taxon>unclassified sequences</taxon>
        <taxon>metagenomes</taxon>
        <taxon>organismal metagenomes</taxon>
    </lineage>
</organism>
<sequence>MNLHVDDERFTTLITFAAEHFRILPAFIEKDYWITLILSKLSQSSNTENVVFKGGTSLSKGYRLVNRFSEDIDLAMINENLSGNALKTKIRTVEKEITSELTEIVEPNITSKGSMYRKSLFTYPTFMTDISTMPKRIIVEINAFANPYPYVKQEITSFITEYLFAINRHDAIEQFGLLPFTLNVLDKRRTMVEKLISLFRFSFSEDATKAIATKIRHFYDLYYLMNDAECAEYIQSPDFPNDLSELLIHDQIAFDEPNGWQTKQIIESPLATSFPSLWESLRSTYQMELSQLAFGTIPDEKLIEDSFMKIVQRLL</sequence>
<dbReference type="InterPro" id="IPR014942">
    <property type="entry name" value="AbiEii"/>
</dbReference>
<proteinExistence type="predicted"/>
<dbReference type="AlphaFoldDB" id="A0A5J4T074"/>
<dbReference type="EMBL" id="SNRY01000007">
    <property type="protein sequence ID" value="KAA6351906.1"/>
    <property type="molecule type" value="Genomic_DNA"/>
</dbReference>
<protein>
    <recommendedName>
        <fullName evidence="2">Nucleotidyl transferase AbiEii/AbiGii toxin family protein</fullName>
    </recommendedName>
</protein>
<gene>
    <name evidence="1" type="ORF">EZS27_000703</name>
</gene>
<name>A0A5J4T074_9ZZZZ</name>
<evidence type="ECO:0008006" key="2">
    <source>
        <dbReference type="Google" id="ProtNLM"/>
    </source>
</evidence>
<accession>A0A5J4T074</accession>
<dbReference type="Gene3D" id="3.10.450.620">
    <property type="entry name" value="JHP933, nucleotidyltransferase-like core domain"/>
    <property type="match status" value="1"/>
</dbReference>
<reference evidence="1" key="1">
    <citation type="submission" date="2019-03" db="EMBL/GenBank/DDBJ databases">
        <title>Single cell metagenomics reveals metabolic interactions within the superorganism composed of flagellate Streblomastix strix and complex community of Bacteroidetes bacteria on its surface.</title>
        <authorList>
            <person name="Treitli S.C."/>
            <person name="Kolisko M."/>
            <person name="Husnik F."/>
            <person name="Keeling P."/>
            <person name="Hampl V."/>
        </authorList>
    </citation>
    <scope>NUCLEOTIDE SEQUENCE</scope>
    <source>
        <strain evidence="1">STM</strain>
    </source>
</reference>
<comment type="caution">
    <text evidence="1">The sequence shown here is derived from an EMBL/GenBank/DDBJ whole genome shotgun (WGS) entry which is preliminary data.</text>
</comment>
<evidence type="ECO:0000313" key="1">
    <source>
        <dbReference type="EMBL" id="KAA6351906.1"/>
    </source>
</evidence>
<dbReference type="Pfam" id="PF08843">
    <property type="entry name" value="AbiEii"/>
    <property type="match status" value="1"/>
</dbReference>